<keyword evidence="9" id="KW-1185">Reference proteome</keyword>
<keyword evidence="6 7" id="KW-0472">Membrane</keyword>
<accession>A0A1H9TJ97</accession>
<dbReference type="RefSeq" id="WP_089741921.1">
    <property type="nucleotide sequence ID" value="NZ_FOGL01000014.1"/>
</dbReference>
<dbReference type="GO" id="GO:0015078">
    <property type="term" value="F:proton transmembrane transporter activity"/>
    <property type="evidence" value="ECO:0007669"/>
    <property type="project" value="TreeGrafter"/>
</dbReference>
<keyword evidence="5 7" id="KW-1133">Transmembrane helix</keyword>
<dbReference type="GO" id="GO:0009486">
    <property type="term" value="F:cytochrome bo3 ubiquinol oxidase activity"/>
    <property type="evidence" value="ECO:0007669"/>
    <property type="project" value="TreeGrafter"/>
</dbReference>
<dbReference type="GO" id="GO:0019646">
    <property type="term" value="P:aerobic electron transport chain"/>
    <property type="evidence" value="ECO:0007669"/>
    <property type="project" value="TreeGrafter"/>
</dbReference>
<feature type="transmembrane region" description="Helical" evidence="7">
    <location>
        <begin position="27"/>
        <end position="46"/>
    </location>
</feature>
<name>A0A1H9TJ97_9BACI</name>
<dbReference type="InterPro" id="IPR050968">
    <property type="entry name" value="Cytochrome_c_oxidase_bac_sub4"/>
</dbReference>
<dbReference type="AlphaFoldDB" id="A0A1H9TJ97"/>
<dbReference type="GO" id="GO:0009319">
    <property type="term" value="C:cytochrome o ubiquinol oxidase complex"/>
    <property type="evidence" value="ECO:0007669"/>
    <property type="project" value="TreeGrafter"/>
</dbReference>
<evidence type="ECO:0000256" key="4">
    <source>
        <dbReference type="ARBA" id="ARBA00022692"/>
    </source>
</evidence>
<dbReference type="InterPro" id="IPR005171">
    <property type="entry name" value="Cyt_c_oxidase_su4_prok"/>
</dbReference>
<keyword evidence="3" id="KW-1003">Cell membrane</keyword>
<reference evidence="8 9" key="1">
    <citation type="submission" date="2016-10" db="EMBL/GenBank/DDBJ databases">
        <authorList>
            <person name="de Groot N.N."/>
        </authorList>
    </citation>
    <scope>NUCLEOTIDE SEQUENCE [LARGE SCALE GENOMIC DNA]</scope>
    <source>
        <strain evidence="8 9">CGMCC 1.7727</strain>
    </source>
</reference>
<dbReference type="GO" id="GO:0005886">
    <property type="term" value="C:plasma membrane"/>
    <property type="evidence" value="ECO:0007669"/>
    <property type="project" value="UniProtKB-SubCell"/>
</dbReference>
<comment type="subcellular location">
    <subcellularLocation>
        <location evidence="1">Cell membrane</location>
        <topology evidence="1">Multi-pass membrane protein</topology>
    </subcellularLocation>
</comment>
<dbReference type="GO" id="GO:0015990">
    <property type="term" value="P:electron transport coupled proton transport"/>
    <property type="evidence" value="ECO:0007669"/>
    <property type="project" value="TreeGrafter"/>
</dbReference>
<organism evidence="8 9">
    <name type="scientific">Gracilibacillus ureilyticus</name>
    <dbReference type="NCBI Taxonomy" id="531814"/>
    <lineage>
        <taxon>Bacteria</taxon>
        <taxon>Bacillati</taxon>
        <taxon>Bacillota</taxon>
        <taxon>Bacilli</taxon>
        <taxon>Bacillales</taxon>
        <taxon>Bacillaceae</taxon>
        <taxon>Gracilibacillus</taxon>
    </lineage>
</organism>
<evidence type="ECO:0000256" key="3">
    <source>
        <dbReference type="ARBA" id="ARBA00022475"/>
    </source>
</evidence>
<comment type="similarity">
    <text evidence="2">Belongs to the cytochrome c oxidase bacterial subunit 4 family.</text>
</comment>
<gene>
    <name evidence="8" type="ORF">SAMN04487944_11421</name>
</gene>
<sequence>MAEKTSLHPAQLDYEKQKRKEEMKQQVITFALMIIFTIIAFSMVIAELNKLFVIPVIFVLAAVQVGFQLYYFMHMSHKGHEMPAFMLYGGVFAAFLTILALAALVWW</sequence>
<feature type="transmembrane region" description="Helical" evidence="7">
    <location>
        <begin position="52"/>
        <end position="73"/>
    </location>
</feature>
<evidence type="ECO:0000313" key="8">
    <source>
        <dbReference type="EMBL" id="SER97054.1"/>
    </source>
</evidence>
<dbReference type="STRING" id="531814.SAMN04487944_11421"/>
<evidence type="ECO:0000256" key="2">
    <source>
        <dbReference type="ARBA" id="ARBA00008079"/>
    </source>
</evidence>
<evidence type="ECO:0000256" key="1">
    <source>
        <dbReference type="ARBA" id="ARBA00004651"/>
    </source>
</evidence>
<feature type="transmembrane region" description="Helical" evidence="7">
    <location>
        <begin position="85"/>
        <end position="106"/>
    </location>
</feature>
<dbReference type="Pfam" id="PF03626">
    <property type="entry name" value="COX4_pro"/>
    <property type="match status" value="1"/>
</dbReference>
<protein>
    <submittedName>
        <fullName evidence="8">Cytochrome c oxidase subunit 4</fullName>
    </submittedName>
</protein>
<dbReference type="Proteomes" id="UP000199687">
    <property type="component" value="Unassembled WGS sequence"/>
</dbReference>
<evidence type="ECO:0000313" key="9">
    <source>
        <dbReference type="Proteomes" id="UP000199687"/>
    </source>
</evidence>
<evidence type="ECO:0000256" key="7">
    <source>
        <dbReference type="SAM" id="Phobius"/>
    </source>
</evidence>
<keyword evidence="4 7" id="KW-0812">Transmembrane</keyword>
<dbReference type="PANTHER" id="PTHR36835">
    <property type="entry name" value="CYTOCHROME BO(3) UBIQUINOL OXIDASE SUBUNIT 4"/>
    <property type="match status" value="1"/>
</dbReference>
<dbReference type="OrthoDB" id="2989516at2"/>
<evidence type="ECO:0000256" key="6">
    <source>
        <dbReference type="ARBA" id="ARBA00023136"/>
    </source>
</evidence>
<dbReference type="PANTHER" id="PTHR36835:SF1">
    <property type="entry name" value="CYTOCHROME BO(3) UBIQUINOL OXIDASE SUBUNIT 4"/>
    <property type="match status" value="1"/>
</dbReference>
<proteinExistence type="inferred from homology"/>
<dbReference type="NCBIfam" id="TIGR02908">
    <property type="entry name" value="CoxD_Bacillus"/>
    <property type="match status" value="1"/>
</dbReference>
<dbReference type="InterPro" id="IPR014257">
    <property type="entry name" value="Cyt_c_oxidase_su4_bacillaceae"/>
</dbReference>
<dbReference type="EMBL" id="FOGL01000014">
    <property type="protein sequence ID" value="SER97054.1"/>
    <property type="molecule type" value="Genomic_DNA"/>
</dbReference>
<evidence type="ECO:0000256" key="5">
    <source>
        <dbReference type="ARBA" id="ARBA00022989"/>
    </source>
</evidence>